<dbReference type="STRING" id="45065.Lgee_1153"/>
<dbReference type="InterPro" id="IPR030923">
    <property type="entry name" value="LptG"/>
</dbReference>
<keyword evidence="4" id="KW-1003">Cell membrane</keyword>
<evidence type="ECO:0000256" key="5">
    <source>
        <dbReference type="ARBA" id="ARBA00022692"/>
    </source>
</evidence>
<dbReference type="OrthoDB" id="9776227at2"/>
<dbReference type="Pfam" id="PF03739">
    <property type="entry name" value="LptF_LptG"/>
    <property type="match status" value="1"/>
</dbReference>
<accession>A0A0W0TVH1</accession>
<dbReference type="PATRIC" id="fig|45065.4.peg.1239"/>
<dbReference type="GO" id="GO:0055085">
    <property type="term" value="P:transmembrane transport"/>
    <property type="evidence" value="ECO:0007669"/>
    <property type="project" value="InterPro"/>
</dbReference>
<comment type="function">
    <text evidence="1">Part of the ABC transporter complex LptBFG involved in the translocation of lipopolysaccharide (LPS) from the inner membrane to the outer membrane.</text>
</comment>
<evidence type="ECO:0000256" key="7">
    <source>
        <dbReference type="ARBA" id="ARBA00023136"/>
    </source>
</evidence>
<evidence type="ECO:0000313" key="9">
    <source>
        <dbReference type="EMBL" id="KTC99661.1"/>
    </source>
</evidence>
<dbReference type="AlphaFoldDB" id="A0A0W0TVH1"/>
<name>A0A0W0TVH1_9GAMM</name>
<dbReference type="Proteomes" id="UP000054785">
    <property type="component" value="Unassembled WGS sequence"/>
</dbReference>
<dbReference type="InterPro" id="IPR005495">
    <property type="entry name" value="LptG/LptF_permease"/>
</dbReference>
<comment type="subcellular location">
    <subcellularLocation>
        <location evidence="2">Cell membrane</location>
        <topology evidence="2">Multi-pass membrane protein</topology>
    </subcellularLocation>
</comment>
<dbReference type="GO" id="GO:0043190">
    <property type="term" value="C:ATP-binding cassette (ABC) transporter complex"/>
    <property type="evidence" value="ECO:0007669"/>
    <property type="project" value="InterPro"/>
</dbReference>
<keyword evidence="5" id="KW-0812">Transmembrane</keyword>
<dbReference type="NCBIfam" id="TIGR04408">
    <property type="entry name" value="LptG_lptG"/>
    <property type="match status" value="1"/>
</dbReference>
<dbReference type="PANTHER" id="PTHR33529">
    <property type="entry name" value="SLR0882 PROTEIN-RELATED"/>
    <property type="match status" value="1"/>
</dbReference>
<dbReference type="RefSeq" id="WP_028387387.1">
    <property type="nucleotide sequence ID" value="NZ_CAAAHN010000007.1"/>
</dbReference>
<evidence type="ECO:0000256" key="3">
    <source>
        <dbReference type="ARBA" id="ARBA00007725"/>
    </source>
</evidence>
<evidence type="ECO:0000313" key="10">
    <source>
        <dbReference type="Proteomes" id="UP000054785"/>
    </source>
</evidence>
<comment type="caution">
    <text evidence="9">The sequence shown here is derived from an EMBL/GenBank/DDBJ whole genome shotgun (WGS) entry which is preliminary data.</text>
</comment>
<reference evidence="9 10" key="1">
    <citation type="submission" date="2015-11" db="EMBL/GenBank/DDBJ databases">
        <title>Genomic analysis of 38 Legionella species identifies large and diverse effector repertoires.</title>
        <authorList>
            <person name="Burstein D."/>
            <person name="Amaro F."/>
            <person name="Zusman T."/>
            <person name="Lifshitz Z."/>
            <person name="Cohen O."/>
            <person name="Gilbert J.A."/>
            <person name="Pupko T."/>
            <person name="Shuman H.A."/>
            <person name="Segal G."/>
        </authorList>
    </citation>
    <scope>NUCLEOTIDE SEQUENCE [LARGE SCALE GENOMIC DNA]</scope>
    <source>
        <strain evidence="9 10">ATCC 49504</strain>
    </source>
</reference>
<evidence type="ECO:0000256" key="8">
    <source>
        <dbReference type="ARBA" id="ARBA00026081"/>
    </source>
</evidence>
<gene>
    <name evidence="9" type="ORF">Lgee_1153</name>
</gene>
<evidence type="ECO:0000256" key="6">
    <source>
        <dbReference type="ARBA" id="ARBA00022989"/>
    </source>
</evidence>
<keyword evidence="6" id="KW-1133">Transmembrane helix</keyword>
<proteinExistence type="inferred from homology"/>
<evidence type="ECO:0000256" key="1">
    <source>
        <dbReference type="ARBA" id="ARBA00002265"/>
    </source>
</evidence>
<dbReference type="PANTHER" id="PTHR33529:SF2">
    <property type="entry name" value="LIPOPOLYSACCHARIDE EXPORT SYSTEM PERMEASE PROTEIN LPTG"/>
    <property type="match status" value="1"/>
</dbReference>
<organism evidence="9 10">
    <name type="scientific">Legionella geestiana</name>
    <dbReference type="NCBI Taxonomy" id="45065"/>
    <lineage>
        <taxon>Bacteria</taxon>
        <taxon>Pseudomonadati</taxon>
        <taxon>Pseudomonadota</taxon>
        <taxon>Gammaproteobacteria</taxon>
        <taxon>Legionellales</taxon>
        <taxon>Legionellaceae</taxon>
        <taxon>Legionella</taxon>
    </lineage>
</organism>
<keyword evidence="10" id="KW-1185">Reference proteome</keyword>
<evidence type="ECO:0000256" key="2">
    <source>
        <dbReference type="ARBA" id="ARBA00004651"/>
    </source>
</evidence>
<dbReference type="GO" id="GO:0015920">
    <property type="term" value="P:lipopolysaccharide transport"/>
    <property type="evidence" value="ECO:0007669"/>
    <property type="project" value="TreeGrafter"/>
</dbReference>
<dbReference type="EMBL" id="LNYC01000044">
    <property type="protein sequence ID" value="KTC99661.1"/>
    <property type="molecule type" value="Genomic_DNA"/>
</dbReference>
<evidence type="ECO:0000256" key="4">
    <source>
        <dbReference type="ARBA" id="ARBA00022475"/>
    </source>
</evidence>
<sequence>MNLLEKYIAKNVLGAIALVTLMLAGLQVFILLVNQLDDLGKGNFGIGEAAVYVLLQTPYQVYLFFPMASLLGCLTGLGIMANHRELLVMRAAGMSIGQVIIAVLKAALLLIVLVTVIGETLVPELARYANDRRTNAMSRGQALRTARGVWVRQGNDFVNIAQVLPGNRLVMVNQFHFDDAHALVFARNIREVHRLDNGWQATGISETRFGKEGTSVVQKPTDTWDVMLDAKVLGLSGTEPDEMSLKGLRNYVRIQHANHQNAHRYELAFWQRIGEPFTTVVMMLLAIPFVFGPLRQSSMGSKFLAGASVGFGFHLMNRFFGAVSQVFQWPAELVAFGPTCFFALLGLYLMRRVR</sequence>
<keyword evidence="7" id="KW-0472">Membrane</keyword>
<comment type="subunit">
    <text evidence="8">Component of the lipopolysaccharide transport and assembly complex. The LptBFG transporter is composed of two ATP-binding proteins (LptB) and two transmembrane proteins (LptF and LptG).</text>
</comment>
<comment type="similarity">
    <text evidence="3">Belongs to the LptF/LptG family.</text>
</comment>
<protein>
    <submittedName>
        <fullName evidence="9">Uncharacterized protein</fullName>
    </submittedName>
</protein>